<feature type="region of interest" description="Disordered" evidence="1">
    <location>
        <begin position="252"/>
        <end position="289"/>
    </location>
</feature>
<dbReference type="AlphaFoldDB" id="G9ETI5"/>
<keyword evidence="4" id="KW-1185">Reference proteome</keyword>
<feature type="compositionally biased region" description="Polar residues" evidence="1">
    <location>
        <begin position="322"/>
        <end position="339"/>
    </location>
</feature>
<feature type="compositionally biased region" description="Polar residues" evidence="1">
    <location>
        <begin position="252"/>
        <end position="268"/>
    </location>
</feature>
<dbReference type="HOGENOM" id="CLU_648590_0_0_6"/>
<dbReference type="OrthoDB" id="5654407at2"/>
<proteinExistence type="predicted"/>
<reference evidence="3 4" key="1">
    <citation type="journal article" date="2011" name="BMC Genomics">
        <title>Insight into cross-talk between intra-amoebal pathogens.</title>
        <authorList>
            <person name="Gimenez G."/>
            <person name="Bertelli C."/>
            <person name="Moliner C."/>
            <person name="Robert C."/>
            <person name="Raoult D."/>
            <person name="Fournier P.E."/>
            <person name="Greub G."/>
        </authorList>
    </citation>
    <scope>NUCLEOTIDE SEQUENCE [LARGE SCALE GENOMIC DNA]</scope>
    <source>
        <strain evidence="3 4">LLAP12</strain>
    </source>
</reference>
<dbReference type="InParanoid" id="G9ETI5"/>
<dbReference type="STRING" id="658187.LDG_8617"/>
<dbReference type="RefSeq" id="WP_006872489.1">
    <property type="nucleotide sequence ID" value="NZ_JH413847.1"/>
</dbReference>
<feature type="transmembrane region" description="Helical" evidence="2">
    <location>
        <begin position="379"/>
        <end position="399"/>
    </location>
</feature>
<evidence type="ECO:0000313" key="4">
    <source>
        <dbReference type="Proteomes" id="UP000002770"/>
    </source>
</evidence>
<dbReference type="Proteomes" id="UP000002770">
    <property type="component" value="Unassembled WGS sequence"/>
</dbReference>
<feature type="compositionally biased region" description="Polar residues" evidence="1">
    <location>
        <begin position="412"/>
        <end position="423"/>
    </location>
</feature>
<sequence>MATNETELQIELDKIKNNAFDVKGHFKLLFANLLAEKQHQYEHVSIVEQLIDEDTLGAQLQKEYPGKDYVLLFYAHKPHATALHPDPQFKNDPRAHTSLLLCKVNEGKIGHVLNIDGYNYPNYADPTRNPHIKQRLVIQAQGNADREQLTPLQKASWQNMNCVLYSFTFAEQILALFQQQPELMSNLFSEQEKTKISADNLFLLHEGILAGMTNKYVRAVGPHYIYDQSFSKEHHDRMRAALAKSYELQFTQAKAQHSHTAMENQQADTTHHHESPVQPNAEDKPPVNTHKDAMVKTDILDHEEPLTPQSPEHDKDNEKTRQTATIQDSGTEKQSTTHQDTNNYNFLLNAGIALSATLAIGAFVVAAIALAAVVIMPPVAIAAVITVGAVAGLVSYGLFNTKNKEKPEESPDNTATTTKQSGM</sequence>
<keyword evidence="2" id="KW-0472">Membrane</keyword>
<feature type="region of interest" description="Disordered" evidence="1">
    <location>
        <begin position="304"/>
        <end position="339"/>
    </location>
</feature>
<accession>G9ETI5</accession>
<feature type="region of interest" description="Disordered" evidence="1">
    <location>
        <begin position="402"/>
        <end position="423"/>
    </location>
</feature>
<gene>
    <name evidence="3" type="ORF">LDG_8617</name>
</gene>
<organism evidence="3 4">
    <name type="scientific">Legionella drancourtii LLAP12</name>
    <dbReference type="NCBI Taxonomy" id="658187"/>
    <lineage>
        <taxon>Bacteria</taxon>
        <taxon>Pseudomonadati</taxon>
        <taxon>Pseudomonadota</taxon>
        <taxon>Gammaproteobacteria</taxon>
        <taxon>Legionellales</taxon>
        <taxon>Legionellaceae</taxon>
        <taxon>Legionella</taxon>
    </lineage>
</organism>
<name>G9ETI5_9GAMM</name>
<feature type="compositionally biased region" description="Basic and acidic residues" evidence="1">
    <location>
        <begin position="269"/>
        <end position="289"/>
    </location>
</feature>
<dbReference type="EMBL" id="JH413847">
    <property type="protein sequence ID" value="EHL29652.1"/>
    <property type="molecule type" value="Genomic_DNA"/>
</dbReference>
<feature type="transmembrane region" description="Helical" evidence="2">
    <location>
        <begin position="346"/>
        <end position="373"/>
    </location>
</feature>
<evidence type="ECO:0000256" key="2">
    <source>
        <dbReference type="SAM" id="Phobius"/>
    </source>
</evidence>
<protein>
    <submittedName>
        <fullName evidence="3">Uncharacterized protein</fullName>
    </submittedName>
</protein>
<keyword evidence="2" id="KW-1133">Transmembrane helix</keyword>
<evidence type="ECO:0000256" key="1">
    <source>
        <dbReference type="SAM" id="MobiDB-lite"/>
    </source>
</evidence>
<evidence type="ECO:0000313" key="3">
    <source>
        <dbReference type="EMBL" id="EHL29652.1"/>
    </source>
</evidence>
<keyword evidence="2" id="KW-0812">Transmembrane</keyword>
<feature type="compositionally biased region" description="Basic and acidic residues" evidence="1">
    <location>
        <begin position="304"/>
        <end position="321"/>
    </location>
</feature>